<feature type="domain" description="Autotransporter" evidence="1">
    <location>
        <begin position="1629"/>
        <end position="1915"/>
    </location>
</feature>
<keyword evidence="3" id="KW-1185">Reference proteome</keyword>
<reference evidence="2 3" key="1">
    <citation type="journal article" date="2020" name="Syst. Appl. Microbiol.">
        <title>Alienimonas chondri sp. nov., a novel planctomycete isolated from the biofilm of the red alga Chondrus crispus.</title>
        <authorList>
            <person name="Vitorino I."/>
            <person name="Albuquerque L."/>
            <person name="Wiegand S."/>
            <person name="Kallscheuer N."/>
            <person name="da Costa M.S."/>
            <person name="Lobo-da-Cunha A."/>
            <person name="Jogler C."/>
            <person name="Lage O.M."/>
        </authorList>
    </citation>
    <scope>NUCLEOTIDE SEQUENCE [LARGE SCALE GENOMIC DNA]</scope>
    <source>
        <strain evidence="2 3">LzC2</strain>
    </source>
</reference>
<accession>A0ABX1V9F0</accession>
<comment type="caution">
    <text evidence="2">The sequence shown here is derived from an EMBL/GenBank/DDBJ whole genome shotgun (WGS) entry which is preliminary data.</text>
</comment>
<evidence type="ECO:0000313" key="3">
    <source>
        <dbReference type="Proteomes" id="UP000609651"/>
    </source>
</evidence>
<dbReference type="PROSITE" id="PS51208">
    <property type="entry name" value="AUTOTRANSPORTER"/>
    <property type="match status" value="1"/>
</dbReference>
<dbReference type="Proteomes" id="UP000609651">
    <property type="component" value="Unassembled WGS sequence"/>
</dbReference>
<dbReference type="InterPro" id="IPR005546">
    <property type="entry name" value="Autotransporte_beta"/>
</dbReference>
<protein>
    <recommendedName>
        <fullName evidence="1">Autotransporter domain-containing protein</fullName>
    </recommendedName>
</protein>
<name>A0ABX1V9F0_9PLAN</name>
<dbReference type="SMART" id="SM00869">
    <property type="entry name" value="Autotransporter"/>
    <property type="match status" value="1"/>
</dbReference>
<dbReference type="EMBL" id="WTPX01000007">
    <property type="protein sequence ID" value="NNJ24379.1"/>
    <property type="molecule type" value="Genomic_DNA"/>
</dbReference>
<dbReference type="SUPFAM" id="SSF103515">
    <property type="entry name" value="Autotransporter"/>
    <property type="match status" value="1"/>
</dbReference>
<evidence type="ECO:0000259" key="1">
    <source>
        <dbReference type="PROSITE" id="PS51208"/>
    </source>
</evidence>
<dbReference type="RefSeq" id="WP_171183256.1">
    <property type="nucleotide sequence ID" value="NZ_WTPX01000007.1"/>
</dbReference>
<sequence>MPPIAPPVNSARSLPEKSRARFVPAALLVAVVAAAAGAQDVVVSHGTTYQVDDVWSVGRLTVEAAPGVGSHGRVTILGNGSGGPGFLTADFVENDGEVVILEGGRLDSRLDFGLFRYADVEGRLNVGGNLLIGSSGLLETQGQSTVTTDGHLIFLGGGDALVSGSFRANRGVFSQSGQVRVSENGSFHVLDDVLFEAGSEASAAGDLISEAGGFVLKDNSTMDVQAGGTLRALGGGIELSAGSFIEVSGTAAAVGAVTGDGATTNLEVRSGGLLTGAAFAASGGADWTVLGTAAAADAILATGSGTRFEVQEGGTLTGGSLRVDDGALVQIGNGGDVDQATLFITSATVGGGGANGGELTIYGRASTGATSVRGNGVVAVIGELISDSLTTAGHLEVRAGGRLDAGHVRSSGDTGFLGGSEVEIDRLTVTGGQTNVGGHTTVANDLTVDGADALLDLGTAGRLQADSLSVLRGGAHVRGDATVHAEVSADGPGSTLIVAGTGLLRGENLRLSDAATAEIAGRAALSGQTLIEDRDAALVIRQDGRHSTRSLTVRGGATATVDARTGGAEAGSLIVADSTLIGAADSNEGGQLRVDGAASLGETTLSRAGSLVVSGTADTRDAADALRGLSIHDSAELRALFGSALTTGDVATRGELHTASGATLTAGTVAVEDGVVALRGTSSFDALHVEGGTVDLSGQTALGDLTVAGGIVEAGDFQTLEVAGSTRLDGGTLTVSKRAALGATTVFAGTLRIESEVETDSDALAEDVRKALTVDGGAVNVVESGVLKAGVMTIDGGGSVSVADHASSAGALHADSARIGDGLNGGSLTVGGTASLGGTDLLSDSVVTVDGTLQTDDLRSAGSLIVNVVGSLQTGAATFVDGDAEIWGEAAFDSLTVDGGTLNTFDLLGAADALFAGGTSTLNGPNAFERLDVTGGAVSIDALNVVDGAAVSGGTLTLHGQAGLGTVSATGGDLLITGAVSTRADFDDIASPLNAFTIGEHGAVTVAAGGSLAASELLVDGTFDLAGHLSLRESFRITGGTVSMDEHAWLETNGPDAIGLTMTGGRADLGGDVELTGATIFDGADAVATLGGFFKAQSLSVTGDAEVTVEADAALHLSGDHSGPTLLGTNLATGGALTIHGAVSLSETVVGAGSTLTVAGLSETGSSFFHLFSEPLRDLTTDGAIAVTATGRLFADEIAVGRTGTLTVGEGVQLGTFAPDSVAAATALSAGTLFGRSLTVEGVAALGSVVVADGGELTIAGAATTDRDPTGAGPRGRLFVDQGGSLTVSREGTLSVGDLWIDGQVAVVGDADSRGVLNAHEVTLEENGSLTIGGGAFTAAALDAHENSELIVVDGGIFRLTDSSVFDADLLLDGGLTVPSLVIDEQGTLHGSGTLVTGTGAGGAGGNDGLTVRGRIAPGNSPGIIAIAGRTAFVPSTTFDIELVAVPLGATPVAGRDFDRIAIAGAAVVNGGTLNVLRFGPNRPYAVGTRYDFLTASDGLTVLDAPILRESIAGVRFAPLVTPNSFGVVAARDRSTAALAGNANQFAVGGALDASANVAALGPIRDALDTLPDAAEVRRGLTQLNGEVYGSHLAALNRSSLLFLDAVAARSTPAPVLCARCGERHGALGGRCGLRGWQHAYGAGGRIGGDRNASRTEFGNVGTAVGLSETFDRGRFCVDVGTFYGFESITVRVPAARGSVTSHVHRVGGSLGVSAGRTFGRATAFGGFGAHDGRRDLHIANPNFPLTDATTSSFDGALAALDAEAGVMLGDEGAFLTPVIGLRHTHASRDGFAERGGVLALDVEDSTLNALRVRLGARAGRRLTAVRAIPIAGTLAAYYSRDVSAGSTDRYAAAFAAAPSDGFAGLGVDFGADRFVIGPGLTIGEGPVQFSASYRADLGEHVVLHSGDVRFEVRF</sequence>
<dbReference type="InterPro" id="IPR036709">
    <property type="entry name" value="Autotransporte_beta_dom_sf"/>
</dbReference>
<dbReference type="Gene3D" id="2.40.128.130">
    <property type="entry name" value="Autotransporter beta-domain"/>
    <property type="match status" value="1"/>
</dbReference>
<proteinExistence type="predicted"/>
<organism evidence="2 3">
    <name type="scientific">Alienimonas chondri</name>
    <dbReference type="NCBI Taxonomy" id="2681879"/>
    <lineage>
        <taxon>Bacteria</taxon>
        <taxon>Pseudomonadati</taxon>
        <taxon>Planctomycetota</taxon>
        <taxon>Planctomycetia</taxon>
        <taxon>Planctomycetales</taxon>
        <taxon>Planctomycetaceae</taxon>
        <taxon>Alienimonas</taxon>
    </lineage>
</organism>
<gene>
    <name evidence="2" type="ORF">LzC2_04360</name>
</gene>
<evidence type="ECO:0000313" key="2">
    <source>
        <dbReference type="EMBL" id="NNJ24379.1"/>
    </source>
</evidence>